<sequence>MDAHAHSPCQSSTKRSKPLSNIKDIVRGHNRGGRRAARLTAPALIIQLTAAACSGLAVAPRGFVHFCGRVPQVQWKSAYTSKVCSF</sequence>
<name>A0A4C1YBG3_EUMVA</name>
<gene>
    <name evidence="2" type="ORF">EVAR_52854_1</name>
</gene>
<organism evidence="2 3">
    <name type="scientific">Eumeta variegata</name>
    <name type="common">Bagworm moth</name>
    <name type="synonym">Eumeta japonica</name>
    <dbReference type="NCBI Taxonomy" id="151549"/>
    <lineage>
        <taxon>Eukaryota</taxon>
        <taxon>Metazoa</taxon>
        <taxon>Ecdysozoa</taxon>
        <taxon>Arthropoda</taxon>
        <taxon>Hexapoda</taxon>
        <taxon>Insecta</taxon>
        <taxon>Pterygota</taxon>
        <taxon>Neoptera</taxon>
        <taxon>Endopterygota</taxon>
        <taxon>Lepidoptera</taxon>
        <taxon>Glossata</taxon>
        <taxon>Ditrysia</taxon>
        <taxon>Tineoidea</taxon>
        <taxon>Psychidae</taxon>
        <taxon>Oiketicinae</taxon>
        <taxon>Eumeta</taxon>
    </lineage>
</organism>
<accession>A0A4C1YBG3</accession>
<evidence type="ECO:0000313" key="2">
    <source>
        <dbReference type="EMBL" id="GBP73328.1"/>
    </source>
</evidence>
<dbReference type="Proteomes" id="UP000299102">
    <property type="component" value="Unassembled WGS sequence"/>
</dbReference>
<proteinExistence type="predicted"/>
<comment type="caution">
    <text evidence="2">The sequence shown here is derived from an EMBL/GenBank/DDBJ whole genome shotgun (WGS) entry which is preliminary data.</text>
</comment>
<evidence type="ECO:0000313" key="3">
    <source>
        <dbReference type="Proteomes" id="UP000299102"/>
    </source>
</evidence>
<feature type="region of interest" description="Disordered" evidence="1">
    <location>
        <begin position="1"/>
        <end position="21"/>
    </location>
</feature>
<keyword evidence="3" id="KW-1185">Reference proteome</keyword>
<dbReference type="EMBL" id="BGZK01001169">
    <property type="protein sequence ID" value="GBP73328.1"/>
    <property type="molecule type" value="Genomic_DNA"/>
</dbReference>
<dbReference type="AlphaFoldDB" id="A0A4C1YBG3"/>
<evidence type="ECO:0000256" key="1">
    <source>
        <dbReference type="SAM" id="MobiDB-lite"/>
    </source>
</evidence>
<reference evidence="2 3" key="1">
    <citation type="journal article" date="2019" name="Commun. Biol.">
        <title>The bagworm genome reveals a unique fibroin gene that provides high tensile strength.</title>
        <authorList>
            <person name="Kono N."/>
            <person name="Nakamura H."/>
            <person name="Ohtoshi R."/>
            <person name="Tomita M."/>
            <person name="Numata K."/>
            <person name="Arakawa K."/>
        </authorList>
    </citation>
    <scope>NUCLEOTIDE SEQUENCE [LARGE SCALE GENOMIC DNA]</scope>
</reference>
<protein>
    <submittedName>
        <fullName evidence="2">Uncharacterized protein</fullName>
    </submittedName>
</protein>